<proteinExistence type="predicted"/>
<organism evidence="2 3">
    <name type="scientific">Apiospora arundinis</name>
    <dbReference type="NCBI Taxonomy" id="335852"/>
    <lineage>
        <taxon>Eukaryota</taxon>
        <taxon>Fungi</taxon>
        <taxon>Dikarya</taxon>
        <taxon>Ascomycota</taxon>
        <taxon>Pezizomycotina</taxon>
        <taxon>Sordariomycetes</taxon>
        <taxon>Xylariomycetidae</taxon>
        <taxon>Amphisphaeriales</taxon>
        <taxon>Apiosporaceae</taxon>
        <taxon>Apiospora</taxon>
    </lineage>
</organism>
<dbReference type="Proteomes" id="UP001390339">
    <property type="component" value="Unassembled WGS sequence"/>
</dbReference>
<sequence>MGKKADAEIAPPSKSRNPTYVLQIKEFIPMTQHIANTATATEPALEVPSTLSATLSRVIWARRPLRGRWEAVQTGSIATSSKSWRGSRMR</sequence>
<keyword evidence="3" id="KW-1185">Reference proteome</keyword>
<dbReference type="Pfam" id="PF20253">
    <property type="entry name" value="DUF6604"/>
    <property type="match status" value="1"/>
</dbReference>
<evidence type="ECO:0000313" key="2">
    <source>
        <dbReference type="EMBL" id="KAK8872814.1"/>
    </source>
</evidence>
<dbReference type="InterPro" id="IPR046539">
    <property type="entry name" value="DUF6604"/>
</dbReference>
<evidence type="ECO:0000259" key="1">
    <source>
        <dbReference type="Pfam" id="PF20253"/>
    </source>
</evidence>
<reference evidence="2 3" key="1">
    <citation type="journal article" date="2024" name="IMA Fungus">
        <title>Apiospora arundinis, a panoply of carbohydrate-active enzymes and secondary metabolites.</title>
        <authorList>
            <person name="Sorensen T."/>
            <person name="Petersen C."/>
            <person name="Muurmann A.T."/>
            <person name="Christiansen J.V."/>
            <person name="Brundto M.L."/>
            <person name="Overgaard C.K."/>
            <person name="Boysen A.T."/>
            <person name="Wollenberg R.D."/>
            <person name="Larsen T.O."/>
            <person name="Sorensen J.L."/>
            <person name="Nielsen K.L."/>
            <person name="Sondergaard T.E."/>
        </authorList>
    </citation>
    <scope>NUCLEOTIDE SEQUENCE [LARGE SCALE GENOMIC DNA]</scope>
    <source>
        <strain evidence="2 3">AAU 773</strain>
    </source>
</reference>
<dbReference type="EMBL" id="JAPCWZ010000003">
    <property type="protein sequence ID" value="KAK8872814.1"/>
    <property type="molecule type" value="Genomic_DNA"/>
</dbReference>
<evidence type="ECO:0000313" key="3">
    <source>
        <dbReference type="Proteomes" id="UP001390339"/>
    </source>
</evidence>
<feature type="domain" description="DUF6604" evidence="1">
    <location>
        <begin position="15"/>
        <end position="69"/>
    </location>
</feature>
<gene>
    <name evidence="2" type="ORF">PGQ11_003328</name>
</gene>
<accession>A0ABR2J4V3</accession>
<name>A0ABR2J4V3_9PEZI</name>
<protein>
    <recommendedName>
        <fullName evidence="1">DUF6604 domain-containing protein</fullName>
    </recommendedName>
</protein>
<comment type="caution">
    <text evidence="2">The sequence shown here is derived from an EMBL/GenBank/DDBJ whole genome shotgun (WGS) entry which is preliminary data.</text>
</comment>